<dbReference type="Gramene" id="rna-AYBTSS11_LOCUS26105">
    <property type="protein sequence ID" value="CAJ1974038.1"/>
    <property type="gene ID" value="gene-AYBTSS11_LOCUS26105"/>
</dbReference>
<protein>
    <submittedName>
        <fullName evidence="1">Uncharacterized protein</fullName>
    </submittedName>
</protein>
<evidence type="ECO:0000313" key="2">
    <source>
        <dbReference type="Proteomes" id="UP001189624"/>
    </source>
</evidence>
<evidence type="ECO:0000313" key="1">
    <source>
        <dbReference type="EMBL" id="CAJ1974038.1"/>
    </source>
</evidence>
<dbReference type="AlphaFoldDB" id="A0AA86SW98"/>
<reference evidence="1" key="1">
    <citation type="submission" date="2023-10" db="EMBL/GenBank/DDBJ databases">
        <authorList>
            <person name="Domelevo Entfellner J.-B."/>
        </authorList>
    </citation>
    <scope>NUCLEOTIDE SEQUENCE</scope>
</reference>
<dbReference type="EMBL" id="OY731406">
    <property type="protein sequence ID" value="CAJ1974038.1"/>
    <property type="molecule type" value="Genomic_DNA"/>
</dbReference>
<gene>
    <name evidence="1" type="ORF">AYBTSS11_LOCUS26105</name>
</gene>
<dbReference type="Proteomes" id="UP001189624">
    <property type="component" value="Chromosome 9"/>
</dbReference>
<name>A0AA86SW98_9FABA</name>
<sequence>MEEKWWNLYDKLWVVISKMNGKGPNNMLAKTSPFVGPTLGQRARGLVESLNIPAAEVAAVVVAGGIGTALTAKPNKNVDKAMVLRGERCPRIIYRLVILYLCKSSLERASRCVHQFISLLPCLLNADDEQSKSRLQLIIW</sequence>
<keyword evidence="2" id="KW-1185">Reference proteome</keyword>
<accession>A0AA86SW98</accession>
<organism evidence="1 2">
    <name type="scientific">Sphenostylis stenocarpa</name>
    <dbReference type="NCBI Taxonomy" id="92480"/>
    <lineage>
        <taxon>Eukaryota</taxon>
        <taxon>Viridiplantae</taxon>
        <taxon>Streptophyta</taxon>
        <taxon>Embryophyta</taxon>
        <taxon>Tracheophyta</taxon>
        <taxon>Spermatophyta</taxon>
        <taxon>Magnoliopsida</taxon>
        <taxon>eudicotyledons</taxon>
        <taxon>Gunneridae</taxon>
        <taxon>Pentapetalae</taxon>
        <taxon>rosids</taxon>
        <taxon>fabids</taxon>
        <taxon>Fabales</taxon>
        <taxon>Fabaceae</taxon>
        <taxon>Papilionoideae</taxon>
        <taxon>50 kb inversion clade</taxon>
        <taxon>NPAAA clade</taxon>
        <taxon>indigoferoid/millettioid clade</taxon>
        <taxon>Phaseoleae</taxon>
        <taxon>Sphenostylis</taxon>
    </lineage>
</organism>
<proteinExistence type="predicted"/>